<evidence type="ECO:0000256" key="4">
    <source>
        <dbReference type="ARBA" id="ARBA00022912"/>
    </source>
</evidence>
<evidence type="ECO:0000259" key="8">
    <source>
        <dbReference type="PROSITE" id="PS51746"/>
    </source>
</evidence>
<feature type="compositionally biased region" description="Basic and acidic residues" evidence="7">
    <location>
        <begin position="89"/>
        <end position="100"/>
    </location>
</feature>
<evidence type="ECO:0000256" key="6">
    <source>
        <dbReference type="SAM" id="Coils"/>
    </source>
</evidence>
<comment type="subcellular location">
    <subcellularLocation>
        <location evidence="1">Membrane</location>
        <topology evidence="1">Peripheral membrane protein</topology>
    </subcellularLocation>
</comment>
<evidence type="ECO:0000256" key="7">
    <source>
        <dbReference type="SAM" id="MobiDB-lite"/>
    </source>
</evidence>
<dbReference type="GO" id="GO:0004722">
    <property type="term" value="F:protein serine/threonine phosphatase activity"/>
    <property type="evidence" value="ECO:0007669"/>
    <property type="project" value="InterPro"/>
</dbReference>
<protein>
    <recommendedName>
        <fullName evidence="8">PPM-type phosphatase domain-containing protein</fullName>
    </recommendedName>
</protein>
<feature type="compositionally biased region" description="Low complexity" evidence="7">
    <location>
        <begin position="178"/>
        <end position="196"/>
    </location>
</feature>
<evidence type="ECO:0000256" key="2">
    <source>
        <dbReference type="ARBA" id="ARBA00022723"/>
    </source>
</evidence>
<dbReference type="GO" id="GO:0016020">
    <property type="term" value="C:membrane"/>
    <property type="evidence" value="ECO:0007669"/>
    <property type="project" value="UniProtKB-SubCell"/>
</dbReference>
<accession>A0AA36IKF5</accession>
<dbReference type="InterPro" id="IPR000222">
    <property type="entry name" value="PP2C_BS"/>
</dbReference>
<organism evidence="9 10">
    <name type="scientific">Effrenium voratum</name>
    <dbReference type="NCBI Taxonomy" id="2562239"/>
    <lineage>
        <taxon>Eukaryota</taxon>
        <taxon>Sar</taxon>
        <taxon>Alveolata</taxon>
        <taxon>Dinophyceae</taxon>
        <taxon>Suessiales</taxon>
        <taxon>Symbiodiniaceae</taxon>
        <taxon>Effrenium</taxon>
    </lineage>
</organism>
<dbReference type="InterPro" id="IPR015655">
    <property type="entry name" value="PP2C"/>
</dbReference>
<name>A0AA36IKF5_9DINO</name>
<feature type="region of interest" description="Disordered" evidence="7">
    <location>
        <begin position="341"/>
        <end position="366"/>
    </location>
</feature>
<feature type="region of interest" description="Disordered" evidence="7">
    <location>
        <begin position="409"/>
        <end position="473"/>
    </location>
</feature>
<dbReference type="AlphaFoldDB" id="A0AA36IKF5"/>
<feature type="compositionally biased region" description="Low complexity" evidence="7">
    <location>
        <begin position="24"/>
        <end position="37"/>
    </location>
</feature>
<comment type="similarity">
    <text evidence="5">Belongs to the PP2C family.</text>
</comment>
<keyword evidence="4 5" id="KW-0904">Protein phosphatase</keyword>
<feature type="compositionally biased region" description="Polar residues" evidence="7">
    <location>
        <begin position="242"/>
        <end position="255"/>
    </location>
</feature>
<feature type="compositionally biased region" description="Basic and acidic residues" evidence="7">
    <location>
        <begin position="133"/>
        <end position="143"/>
    </location>
</feature>
<comment type="caution">
    <text evidence="9">The sequence shown here is derived from an EMBL/GenBank/DDBJ whole genome shotgun (WGS) entry which is preliminary data.</text>
</comment>
<feature type="coiled-coil region" evidence="6">
    <location>
        <begin position="312"/>
        <end position="339"/>
    </location>
</feature>
<dbReference type="Gene3D" id="3.60.40.10">
    <property type="entry name" value="PPM-type phosphatase domain"/>
    <property type="match status" value="1"/>
</dbReference>
<feature type="region of interest" description="Disordered" evidence="7">
    <location>
        <begin position="1"/>
        <end position="143"/>
    </location>
</feature>
<dbReference type="GO" id="GO:0046872">
    <property type="term" value="F:metal ion binding"/>
    <property type="evidence" value="ECO:0007669"/>
    <property type="project" value="UniProtKB-KW"/>
</dbReference>
<feature type="region of interest" description="Disordered" evidence="7">
    <location>
        <begin position="159"/>
        <end position="272"/>
    </location>
</feature>
<evidence type="ECO:0000256" key="1">
    <source>
        <dbReference type="ARBA" id="ARBA00004170"/>
    </source>
</evidence>
<keyword evidence="3 5" id="KW-0378">Hydrolase</keyword>
<evidence type="ECO:0000256" key="3">
    <source>
        <dbReference type="ARBA" id="ARBA00022801"/>
    </source>
</evidence>
<feature type="domain" description="PPM-type phosphatase" evidence="8">
    <location>
        <begin position="513"/>
        <end position="806"/>
    </location>
</feature>
<gene>
    <name evidence="9" type="ORF">EVOR1521_LOCUS14246</name>
</gene>
<dbReference type="EMBL" id="CAUJNA010001669">
    <property type="protein sequence ID" value="CAJ1388356.1"/>
    <property type="molecule type" value="Genomic_DNA"/>
</dbReference>
<dbReference type="Proteomes" id="UP001178507">
    <property type="component" value="Unassembled WGS sequence"/>
</dbReference>
<dbReference type="SUPFAM" id="SSF81606">
    <property type="entry name" value="PP2C-like"/>
    <property type="match status" value="1"/>
</dbReference>
<dbReference type="CDD" id="cd00143">
    <property type="entry name" value="PP2Cc"/>
    <property type="match status" value="1"/>
</dbReference>
<feature type="compositionally biased region" description="Basic and acidic residues" evidence="7">
    <location>
        <begin position="198"/>
        <end position="210"/>
    </location>
</feature>
<evidence type="ECO:0000313" key="10">
    <source>
        <dbReference type="Proteomes" id="UP001178507"/>
    </source>
</evidence>
<dbReference type="Pfam" id="PF00481">
    <property type="entry name" value="PP2C"/>
    <property type="match status" value="1"/>
</dbReference>
<dbReference type="PROSITE" id="PS51746">
    <property type="entry name" value="PPM_2"/>
    <property type="match status" value="1"/>
</dbReference>
<dbReference type="InterPro" id="IPR001932">
    <property type="entry name" value="PPM-type_phosphatase-like_dom"/>
</dbReference>
<feature type="compositionally biased region" description="Low complexity" evidence="7">
    <location>
        <begin position="225"/>
        <end position="234"/>
    </location>
</feature>
<keyword evidence="6" id="KW-0175">Coiled coil</keyword>
<dbReference type="InterPro" id="IPR036457">
    <property type="entry name" value="PPM-type-like_dom_sf"/>
</dbReference>
<sequence length="818" mass="86056">MIDGDGRTTQGEAAGAPATSSPNSARLSARSVSSLGSPCSASPLQPETGVPRLTGLAKWSSSRREGTSSLSAPRRRASGLARPPLENRWLQRVEACHERPASAASSTRGSSPGSSRGGRPEAIGLQKRRPPSSHREARGEFDTCDKLEEEVLSIMSVLQRPRDSTWAAAKTGVDSNGTALRTRSPAATTPRRSSPSPRDPHLRTAERAVARVEGPGPSLSERARQASSSSSASRTVRPKMSQKASQKLGASSSMTELGGGRLLRDSPLSQGRSARMEGLLRLSRAISEAQRALEVQTTEALRHPEETTSEESKALEAFAERLQRQLAEAQTTSRALEEIATARQAERAPQETWKPLLNGNHFEPLPIPEEAELDTDKAADELQAPPANDAASGAVAASAVEAEADVAASAEGGLAGSDAPIDQEVPDRAPSFSPKRSQAINGTGTQPPNGALAKAGGTAGKGDIASSPRSDKANSDHLWEFVVQGAPLDESDTVRKTMTCFPGDAMAKLAENGVACVCARGHRVDPSVPNQDDLVLAMCSWGDEGKVALYGVFDGHGPAGHRCAALARGFLPERIFADPDLLSSPQEVLKVAFAEAQQEMLRQEPSDAFSSGCTATVCLVLQEGPGQKLEGKKSPPGISVHTAHVGDSRAIVAKVGDGPSGKCFIVKELTRDHRPDDEQEAQQVKDRGGHIRAGGKRARVICEAVPGHPGFALTRSLGLALGQNCGILAEPQITAHHLPADAEAILVLGTDGVFEFCGNRTIAGHLLKHGVTERALEEVVHESMKLWSVNSSNSTVDDATAIAASLGRLARAPRASSK</sequence>
<evidence type="ECO:0000256" key="5">
    <source>
        <dbReference type="RuleBase" id="RU003465"/>
    </source>
</evidence>
<feature type="compositionally biased region" description="Low complexity" evidence="7">
    <location>
        <begin position="450"/>
        <end position="465"/>
    </location>
</feature>
<keyword evidence="2" id="KW-0479">Metal-binding</keyword>
<dbReference type="PROSITE" id="PS01032">
    <property type="entry name" value="PPM_1"/>
    <property type="match status" value="1"/>
</dbReference>
<reference evidence="9" key="1">
    <citation type="submission" date="2023-08" db="EMBL/GenBank/DDBJ databases">
        <authorList>
            <person name="Chen Y."/>
            <person name="Shah S."/>
            <person name="Dougan E. K."/>
            <person name="Thang M."/>
            <person name="Chan C."/>
        </authorList>
    </citation>
    <scope>NUCLEOTIDE SEQUENCE</scope>
</reference>
<evidence type="ECO:0000313" key="9">
    <source>
        <dbReference type="EMBL" id="CAJ1388356.1"/>
    </source>
</evidence>
<feature type="compositionally biased region" description="Low complexity" evidence="7">
    <location>
        <begin position="101"/>
        <end position="114"/>
    </location>
</feature>
<dbReference type="SMART" id="SM00332">
    <property type="entry name" value="PP2Cc"/>
    <property type="match status" value="1"/>
</dbReference>
<dbReference type="PANTHER" id="PTHR47992">
    <property type="entry name" value="PROTEIN PHOSPHATASE"/>
    <property type="match status" value="1"/>
</dbReference>
<proteinExistence type="inferred from homology"/>
<keyword evidence="10" id="KW-1185">Reference proteome</keyword>
<feature type="compositionally biased region" description="Polar residues" evidence="7">
    <location>
        <begin position="434"/>
        <end position="448"/>
    </location>
</feature>